<sequence length="177" mass="19690">FSNHPPFPLSPRTHLHPLPLTSASTMSPTSRLPSIHVLRSNSAFPFPRFHPSPRNSSPTPPPFSTSFQFSPSSPSVNSVNSDNSVLSIRRLIFSPSALYLRPRLFTPILSLLTLHHLLLTYPVSSPVFSTLFDPSPFPSDWYPLSLSRPPSAPLPRSLSISFPTSFFVLFLPTLPFR</sequence>
<comment type="caution">
    <text evidence="2">The sequence shown here is derived from an EMBL/GenBank/DDBJ whole genome shotgun (WGS) entry which is preliminary data.</text>
</comment>
<evidence type="ECO:0000313" key="2">
    <source>
        <dbReference type="EMBL" id="OMJ07350.1"/>
    </source>
</evidence>
<dbReference type="Proteomes" id="UP000187429">
    <property type="component" value="Unassembled WGS sequence"/>
</dbReference>
<evidence type="ECO:0000256" key="1">
    <source>
        <dbReference type="SAM" id="MobiDB-lite"/>
    </source>
</evidence>
<proteinExistence type="predicted"/>
<name>A0A1R1WY99_9FUNG</name>
<accession>A0A1R1WY99</accession>
<feature type="region of interest" description="Disordered" evidence="1">
    <location>
        <begin position="1"/>
        <end position="27"/>
    </location>
</feature>
<gene>
    <name evidence="2" type="ORF">AYI69_g11486</name>
</gene>
<protein>
    <submittedName>
        <fullName evidence="2">Uncharacterized protein</fullName>
    </submittedName>
</protein>
<organism evidence="2 3">
    <name type="scientific">Smittium culicis</name>
    <dbReference type="NCBI Taxonomy" id="133412"/>
    <lineage>
        <taxon>Eukaryota</taxon>
        <taxon>Fungi</taxon>
        <taxon>Fungi incertae sedis</taxon>
        <taxon>Zoopagomycota</taxon>
        <taxon>Kickxellomycotina</taxon>
        <taxon>Harpellomycetes</taxon>
        <taxon>Harpellales</taxon>
        <taxon>Legeriomycetaceae</taxon>
        <taxon>Smittium</taxon>
    </lineage>
</organism>
<feature type="compositionally biased region" description="Low complexity" evidence="1">
    <location>
        <begin position="64"/>
        <end position="75"/>
    </location>
</feature>
<dbReference type="EMBL" id="LSSM01007672">
    <property type="protein sequence ID" value="OMJ07350.1"/>
    <property type="molecule type" value="Genomic_DNA"/>
</dbReference>
<reference evidence="3" key="1">
    <citation type="submission" date="2017-01" db="EMBL/GenBank/DDBJ databases">
        <authorList>
            <person name="Wang Y."/>
            <person name="White M."/>
            <person name="Kvist S."/>
            <person name="Moncalvo J.-M."/>
        </authorList>
    </citation>
    <scope>NUCLEOTIDE SEQUENCE [LARGE SCALE GENOMIC DNA]</scope>
    <source>
        <strain evidence="3">ID-206-W2</strain>
    </source>
</reference>
<feature type="region of interest" description="Disordered" evidence="1">
    <location>
        <begin position="49"/>
        <end position="75"/>
    </location>
</feature>
<feature type="non-terminal residue" evidence="2">
    <location>
        <position position="1"/>
    </location>
</feature>
<keyword evidence="3" id="KW-1185">Reference proteome</keyword>
<evidence type="ECO:0000313" key="3">
    <source>
        <dbReference type="Proteomes" id="UP000187429"/>
    </source>
</evidence>
<dbReference type="AlphaFoldDB" id="A0A1R1WY99"/>